<evidence type="ECO:0000256" key="4">
    <source>
        <dbReference type="ARBA" id="ARBA00022490"/>
    </source>
</evidence>
<evidence type="ECO:0000313" key="9">
    <source>
        <dbReference type="Proteomes" id="UP001314205"/>
    </source>
</evidence>
<evidence type="ECO:0000256" key="3">
    <source>
        <dbReference type="ARBA" id="ARBA00022467"/>
    </source>
</evidence>
<dbReference type="InterPro" id="IPR018159">
    <property type="entry name" value="Spectrin/alpha-actinin"/>
</dbReference>
<comment type="similarity">
    <text evidence="2">Belongs to the spectrin family.</text>
</comment>
<dbReference type="GO" id="GO:0005737">
    <property type="term" value="C:cytoplasm"/>
    <property type="evidence" value="ECO:0007669"/>
    <property type="project" value="UniProtKB-ARBA"/>
</dbReference>
<proteinExistence type="inferred from homology"/>
<evidence type="ECO:0008006" key="10">
    <source>
        <dbReference type="Google" id="ProtNLM"/>
    </source>
</evidence>
<dbReference type="PANTHER" id="PTHR11915">
    <property type="entry name" value="SPECTRIN/FILAMIN RELATED CYTOSKELETAL PROTEIN"/>
    <property type="match status" value="1"/>
</dbReference>
<accession>A0AAV1LU77</accession>
<dbReference type="GO" id="GO:0051693">
    <property type="term" value="P:actin filament capping"/>
    <property type="evidence" value="ECO:0007669"/>
    <property type="project" value="UniProtKB-KW"/>
</dbReference>
<comment type="subcellular location">
    <subcellularLocation>
        <location evidence="1">Cytoplasm</location>
        <location evidence="1">Cytoskeleton</location>
    </subcellularLocation>
</comment>
<keyword evidence="5" id="KW-0677">Repeat</keyword>
<keyword evidence="7" id="KW-0206">Cytoskeleton</keyword>
<evidence type="ECO:0000256" key="2">
    <source>
        <dbReference type="ARBA" id="ARBA00006826"/>
    </source>
</evidence>
<dbReference type="CDD" id="cd00176">
    <property type="entry name" value="SPEC"/>
    <property type="match status" value="2"/>
</dbReference>
<dbReference type="SUPFAM" id="SSF46966">
    <property type="entry name" value="Spectrin repeat"/>
    <property type="match status" value="2"/>
</dbReference>
<dbReference type="Gene3D" id="1.20.58.60">
    <property type="match status" value="2"/>
</dbReference>
<dbReference type="Pfam" id="PF00435">
    <property type="entry name" value="Spectrin"/>
    <property type="match status" value="3"/>
</dbReference>
<dbReference type="GO" id="GO:0003779">
    <property type="term" value="F:actin binding"/>
    <property type="evidence" value="ECO:0007669"/>
    <property type="project" value="UniProtKB-KW"/>
</dbReference>
<reference evidence="8 9" key="1">
    <citation type="submission" date="2023-11" db="EMBL/GenBank/DDBJ databases">
        <authorList>
            <person name="Hedman E."/>
            <person name="Englund M."/>
            <person name="Stromberg M."/>
            <person name="Nyberg Akerstrom W."/>
            <person name="Nylinder S."/>
            <person name="Jareborg N."/>
            <person name="Kallberg Y."/>
            <person name="Kronander E."/>
        </authorList>
    </citation>
    <scope>NUCLEOTIDE SEQUENCE [LARGE SCALE GENOMIC DNA]</scope>
</reference>
<keyword evidence="6" id="KW-0009">Actin-binding</keyword>
<dbReference type="FunFam" id="1.20.58.60:FF:000007">
    <property type="entry name" value="Spectrin alpha chain non-erythrocytic 1"/>
    <property type="match status" value="1"/>
</dbReference>
<gene>
    <name evidence="8" type="ORF">PARMNEM_LOCUS16729</name>
</gene>
<dbReference type="InterPro" id="IPR002017">
    <property type="entry name" value="Spectrin_repeat"/>
</dbReference>
<evidence type="ECO:0000256" key="6">
    <source>
        <dbReference type="ARBA" id="ARBA00023203"/>
    </source>
</evidence>
<dbReference type="EMBL" id="CAVLGL010000094">
    <property type="protein sequence ID" value="CAK1597534.1"/>
    <property type="molecule type" value="Genomic_DNA"/>
</dbReference>
<evidence type="ECO:0000256" key="5">
    <source>
        <dbReference type="ARBA" id="ARBA00022737"/>
    </source>
</evidence>
<dbReference type="AlphaFoldDB" id="A0AAV1LU77"/>
<comment type="caution">
    <text evidence="8">The sequence shown here is derived from an EMBL/GenBank/DDBJ whole genome shotgun (WGS) entry which is preliminary data.</text>
</comment>
<keyword evidence="3" id="KW-0117">Actin capping</keyword>
<organism evidence="8 9">
    <name type="scientific">Parnassius mnemosyne</name>
    <name type="common">clouded apollo</name>
    <dbReference type="NCBI Taxonomy" id="213953"/>
    <lineage>
        <taxon>Eukaryota</taxon>
        <taxon>Metazoa</taxon>
        <taxon>Ecdysozoa</taxon>
        <taxon>Arthropoda</taxon>
        <taxon>Hexapoda</taxon>
        <taxon>Insecta</taxon>
        <taxon>Pterygota</taxon>
        <taxon>Neoptera</taxon>
        <taxon>Endopterygota</taxon>
        <taxon>Lepidoptera</taxon>
        <taxon>Glossata</taxon>
        <taxon>Ditrysia</taxon>
        <taxon>Papilionoidea</taxon>
        <taxon>Papilionidae</taxon>
        <taxon>Parnassiinae</taxon>
        <taxon>Parnassini</taxon>
        <taxon>Parnassius</taxon>
        <taxon>Driopa</taxon>
    </lineage>
</organism>
<dbReference type="Proteomes" id="UP001314205">
    <property type="component" value="Unassembled WGS sequence"/>
</dbReference>
<name>A0AAV1LU77_9NEOP</name>
<sequence>MILYRDVEKTMERIAKNAALFSSSERRRELSAAEELRQKHLARWAEAGAVADRLRELRRAGDQLAASHPNSAKEIETNLKKLVAVWSNLQQLAAKRTTMLDEAIAEHKFEESLKELNLWVSETVKRLDSTEAPATVSDAEALLELHNEKKAEIDGRQKTIASLLKEAESSNQPEKKKRVANLATSLDQAWHQRKQYLTQAHELQLFKEQAQQTEDWLASKEAFLNNDDLGENLDAVETLIRKHAEFAKLLESQLGHVDEMQQFAGGLLQRGHGDAPYIECRARLLQDRAHRLKEQCASRGNKLSQARQLQQFLLNLAHEREWIELKMQIANDQSYRSVLEQTIQGL</sequence>
<evidence type="ECO:0000256" key="7">
    <source>
        <dbReference type="ARBA" id="ARBA00023212"/>
    </source>
</evidence>
<dbReference type="GO" id="GO:0005856">
    <property type="term" value="C:cytoskeleton"/>
    <property type="evidence" value="ECO:0007669"/>
    <property type="project" value="UniProtKB-SubCell"/>
</dbReference>
<keyword evidence="4" id="KW-0963">Cytoplasm</keyword>
<protein>
    <recommendedName>
        <fullName evidence="10">Spectrin alpha chain-like protein</fullName>
    </recommendedName>
</protein>
<evidence type="ECO:0000256" key="1">
    <source>
        <dbReference type="ARBA" id="ARBA00004245"/>
    </source>
</evidence>
<keyword evidence="9" id="KW-1185">Reference proteome</keyword>
<evidence type="ECO:0000313" key="8">
    <source>
        <dbReference type="EMBL" id="CAK1597534.1"/>
    </source>
</evidence>
<dbReference type="SMART" id="SM00150">
    <property type="entry name" value="SPEC"/>
    <property type="match status" value="3"/>
</dbReference>